<feature type="transmembrane region" description="Helical" evidence="7">
    <location>
        <begin position="477"/>
        <end position="496"/>
    </location>
</feature>
<dbReference type="GO" id="GO:0005886">
    <property type="term" value="C:plasma membrane"/>
    <property type="evidence" value="ECO:0007669"/>
    <property type="project" value="UniProtKB-SubCell"/>
</dbReference>
<evidence type="ECO:0000256" key="5">
    <source>
        <dbReference type="ARBA" id="ARBA00023136"/>
    </source>
</evidence>
<feature type="coiled-coil region" evidence="6">
    <location>
        <begin position="166"/>
        <end position="243"/>
    </location>
</feature>
<accession>A0A4R1HQ05</accession>
<feature type="transmembrane region" description="Helical" evidence="7">
    <location>
        <begin position="542"/>
        <end position="560"/>
    </location>
</feature>
<keyword evidence="10" id="KW-1185">Reference proteome</keyword>
<dbReference type="PANTHER" id="PTHR32309:SF13">
    <property type="entry name" value="FERRIC ENTEROBACTIN TRANSPORT PROTEIN FEPE"/>
    <property type="match status" value="1"/>
</dbReference>
<feature type="transmembrane region" description="Helical" evidence="7">
    <location>
        <begin position="21"/>
        <end position="40"/>
    </location>
</feature>
<name>A0A4R1HQ05_9GAMM</name>
<dbReference type="OrthoDB" id="9795292at2"/>
<sequence>MEEQALDFSDYLGAFKRRRTSILVITLSVFLMGALAAWLWPATYKSSATILIKEQDIPPEMVRSTVTSFASQRIQAISQKVMARPNLLELIDKYNLYQDERKRLTTEQIIKEMRDNISLDLIDANVVDPRTGRPTAATIAFQLSFSGENPVQVQKVANELMSLYLKENLKERSEKASETYEFLDQESNRLNKEIADLQEKLATFKEQHANALPELQELNLSILNRTESERSDIDNQIRAQEQTKIYLQSQLAQLKPFGADAVLDPKTRLQALRTEYLRLLARYSTDHPDVIRTKREIEGLEKETGLVDSSAEQLKQIEVLHGELGTLRKKYSPEHPDVVKLERQIKALEQSVESSPAPANLATAAADNPDNPAYIQIQTQIEAAENQIRSLRAKKEDLRKKLDDYEQRLTETPQVERKYSTLQRDLQNAVARYQDIRLKLTSAEIAQELEKDSKGERFEIVEPPILPEEPISPNRPAILFLSFVLALGSGIGYAAVAESLDSSVRGSKGVASAAGAPPLAVIPYLESDREKSRRKGKSYRRAAALIGAIIIAITLLHNFWMPLDVFWYKALRKADVVINT</sequence>
<organism evidence="9 10">
    <name type="scientific">Thiogranum longum</name>
    <dbReference type="NCBI Taxonomy" id="1537524"/>
    <lineage>
        <taxon>Bacteria</taxon>
        <taxon>Pseudomonadati</taxon>
        <taxon>Pseudomonadota</taxon>
        <taxon>Gammaproteobacteria</taxon>
        <taxon>Chromatiales</taxon>
        <taxon>Ectothiorhodospiraceae</taxon>
        <taxon>Thiogranum</taxon>
    </lineage>
</organism>
<dbReference type="EMBL" id="SMFX01000001">
    <property type="protein sequence ID" value="TCK19392.1"/>
    <property type="molecule type" value="Genomic_DNA"/>
</dbReference>
<evidence type="ECO:0000256" key="3">
    <source>
        <dbReference type="ARBA" id="ARBA00022692"/>
    </source>
</evidence>
<dbReference type="AlphaFoldDB" id="A0A4R1HQ05"/>
<reference evidence="9 10" key="1">
    <citation type="submission" date="2019-03" db="EMBL/GenBank/DDBJ databases">
        <title>Genomic Encyclopedia of Type Strains, Phase IV (KMG-IV): sequencing the most valuable type-strain genomes for metagenomic binning, comparative biology and taxonomic classification.</title>
        <authorList>
            <person name="Goeker M."/>
        </authorList>
    </citation>
    <scope>NUCLEOTIDE SEQUENCE [LARGE SCALE GENOMIC DNA]</scope>
    <source>
        <strain evidence="9 10">DSM 19610</strain>
    </source>
</reference>
<evidence type="ECO:0000256" key="7">
    <source>
        <dbReference type="SAM" id="Phobius"/>
    </source>
</evidence>
<evidence type="ECO:0000256" key="6">
    <source>
        <dbReference type="SAM" id="Coils"/>
    </source>
</evidence>
<evidence type="ECO:0000313" key="10">
    <source>
        <dbReference type="Proteomes" id="UP000295707"/>
    </source>
</evidence>
<dbReference type="GO" id="GO:0004713">
    <property type="term" value="F:protein tyrosine kinase activity"/>
    <property type="evidence" value="ECO:0007669"/>
    <property type="project" value="TreeGrafter"/>
</dbReference>
<dbReference type="Pfam" id="PF02706">
    <property type="entry name" value="Wzz"/>
    <property type="match status" value="1"/>
</dbReference>
<feature type="coiled-coil region" evidence="6">
    <location>
        <begin position="374"/>
        <end position="439"/>
    </location>
</feature>
<keyword evidence="5 7" id="KW-0472">Membrane</keyword>
<proteinExistence type="predicted"/>
<evidence type="ECO:0000259" key="8">
    <source>
        <dbReference type="Pfam" id="PF02706"/>
    </source>
</evidence>
<protein>
    <submittedName>
        <fullName evidence="9">Uncharacterized protein involved in exopolysaccharide biosynthesis</fullName>
    </submittedName>
</protein>
<comment type="subcellular location">
    <subcellularLocation>
        <location evidence="1">Cell membrane</location>
        <topology evidence="1">Multi-pass membrane protein</topology>
    </subcellularLocation>
</comment>
<dbReference type="InterPro" id="IPR050445">
    <property type="entry name" value="Bact_polysacc_biosynth/exp"/>
</dbReference>
<comment type="caution">
    <text evidence="9">The sequence shown here is derived from an EMBL/GenBank/DDBJ whole genome shotgun (WGS) entry which is preliminary data.</text>
</comment>
<evidence type="ECO:0000256" key="1">
    <source>
        <dbReference type="ARBA" id="ARBA00004651"/>
    </source>
</evidence>
<dbReference type="RefSeq" id="WP_132974024.1">
    <property type="nucleotide sequence ID" value="NZ_SMFX01000001.1"/>
</dbReference>
<dbReference type="InterPro" id="IPR003856">
    <property type="entry name" value="LPS_length_determ_N"/>
</dbReference>
<evidence type="ECO:0000256" key="2">
    <source>
        <dbReference type="ARBA" id="ARBA00022475"/>
    </source>
</evidence>
<evidence type="ECO:0000256" key="4">
    <source>
        <dbReference type="ARBA" id="ARBA00022989"/>
    </source>
</evidence>
<keyword evidence="6" id="KW-0175">Coiled coil</keyword>
<gene>
    <name evidence="9" type="ORF">DFR30_2703</name>
</gene>
<dbReference type="Proteomes" id="UP000295707">
    <property type="component" value="Unassembled WGS sequence"/>
</dbReference>
<keyword evidence="4 7" id="KW-1133">Transmembrane helix</keyword>
<keyword evidence="2" id="KW-1003">Cell membrane</keyword>
<feature type="domain" description="Polysaccharide chain length determinant N-terminal" evidence="8">
    <location>
        <begin position="6"/>
        <end position="116"/>
    </location>
</feature>
<evidence type="ECO:0000313" key="9">
    <source>
        <dbReference type="EMBL" id="TCK19392.1"/>
    </source>
</evidence>
<dbReference type="PANTHER" id="PTHR32309">
    <property type="entry name" value="TYROSINE-PROTEIN KINASE"/>
    <property type="match status" value="1"/>
</dbReference>
<keyword evidence="3 7" id="KW-0812">Transmembrane</keyword>